<evidence type="ECO:0000313" key="2">
    <source>
        <dbReference type="Proteomes" id="UP001274830"/>
    </source>
</evidence>
<protein>
    <recommendedName>
        <fullName evidence="3">SprT-like domain-containing protein</fullName>
    </recommendedName>
</protein>
<proteinExistence type="predicted"/>
<evidence type="ECO:0008006" key="3">
    <source>
        <dbReference type="Google" id="ProtNLM"/>
    </source>
</evidence>
<dbReference type="Proteomes" id="UP001274830">
    <property type="component" value="Unassembled WGS sequence"/>
</dbReference>
<sequence length="251" mass="28469">MATHTSPMEAATAAIQCSRLLDLAPTSEQTNALKEWQRISPNIILGLNAYRTDSVRPAPPLLRIFARLFFHGELDNIVYYISRDISSHGFTSLDDQGRLTITIDIEHRHSSRDTYRAGSVISTILHECVHAYFDRVVCIGYPSTPQCEALGCNIKEFDELAHVGNRGGHGLAWHDLALEVESLAGMMLGMEIRLGRDGAAELHIRTTEERFSRDVYRRLFPGRHVECWGQNGRIILVIRDEKEEERIEEKE</sequence>
<dbReference type="AlphaFoldDB" id="A0AAE1C3B8"/>
<reference evidence="1" key="1">
    <citation type="submission" date="2023-07" db="EMBL/GenBank/DDBJ databases">
        <title>Black Yeasts Isolated from many extreme environments.</title>
        <authorList>
            <person name="Coleine C."/>
            <person name="Stajich J.E."/>
            <person name="Selbmann L."/>
        </authorList>
    </citation>
    <scope>NUCLEOTIDE SEQUENCE</scope>
    <source>
        <strain evidence="1">CCFEE 5485</strain>
    </source>
</reference>
<name>A0AAE1C3B8_9PEZI</name>
<evidence type="ECO:0000313" key="1">
    <source>
        <dbReference type="EMBL" id="KAK3676594.1"/>
    </source>
</evidence>
<comment type="caution">
    <text evidence="1">The sequence shown here is derived from an EMBL/GenBank/DDBJ whole genome shotgun (WGS) entry which is preliminary data.</text>
</comment>
<keyword evidence="2" id="KW-1185">Reference proteome</keyword>
<dbReference type="EMBL" id="JAUTXT010000009">
    <property type="protein sequence ID" value="KAK3676594.1"/>
    <property type="molecule type" value="Genomic_DNA"/>
</dbReference>
<gene>
    <name evidence="1" type="ORF">LTR78_003368</name>
</gene>
<accession>A0AAE1C3B8</accession>
<organism evidence="1 2">
    <name type="scientific">Recurvomyces mirabilis</name>
    <dbReference type="NCBI Taxonomy" id="574656"/>
    <lineage>
        <taxon>Eukaryota</taxon>
        <taxon>Fungi</taxon>
        <taxon>Dikarya</taxon>
        <taxon>Ascomycota</taxon>
        <taxon>Pezizomycotina</taxon>
        <taxon>Dothideomycetes</taxon>
        <taxon>Dothideomycetidae</taxon>
        <taxon>Mycosphaerellales</taxon>
        <taxon>Teratosphaeriaceae</taxon>
        <taxon>Recurvomyces</taxon>
    </lineage>
</organism>